<dbReference type="SUPFAM" id="SSF48150">
    <property type="entry name" value="DNA-glycosylase"/>
    <property type="match status" value="1"/>
</dbReference>
<comment type="similarity">
    <text evidence="1">Belongs to the type-1 OGG1 family.</text>
</comment>
<dbReference type="PANTHER" id="PTHR10242:SF2">
    <property type="entry name" value="N-GLYCOSYLASE_DNA LYASE"/>
    <property type="match status" value="1"/>
</dbReference>
<dbReference type="InterPro" id="IPR012904">
    <property type="entry name" value="OGG_N"/>
</dbReference>
<dbReference type="GO" id="GO:0006289">
    <property type="term" value="P:nucleotide-excision repair"/>
    <property type="evidence" value="ECO:0007669"/>
    <property type="project" value="InterPro"/>
</dbReference>
<feature type="domain" description="HhH-GPD" evidence="9">
    <location>
        <begin position="143"/>
        <end position="294"/>
    </location>
</feature>
<comment type="caution">
    <text evidence="10">The sequence shown here is derived from an EMBL/GenBank/DDBJ whole genome shotgun (WGS) entry which is preliminary data.</text>
</comment>
<keyword evidence="4" id="KW-0378">Hydrolase</keyword>
<dbReference type="EMBL" id="AFZC02000003">
    <property type="protein sequence ID" value="EHL14207.1"/>
    <property type="molecule type" value="Genomic_DNA"/>
</dbReference>
<comment type="catalytic activity">
    <reaction evidence="8">
        <text>2'-deoxyribonucleotide-(2'-deoxyribose 5'-phosphate)-2'-deoxyribonucleotide-DNA = a 3'-end 2'-deoxyribonucleotide-(2,3-dehydro-2,3-deoxyribose 5'-phosphate)-DNA + a 5'-end 5'-phospho-2'-deoxyribonucleoside-DNA + H(+)</text>
        <dbReference type="Rhea" id="RHEA:66592"/>
        <dbReference type="Rhea" id="RHEA-COMP:13180"/>
        <dbReference type="Rhea" id="RHEA-COMP:16897"/>
        <dbReference type="Rhea" id="RHEA-COMP:17067"/>
        <dbReference type="ChEBI" id="CHEBI:15378"/>
        <dbReference type="ChEBI" id="CHEBI:136412"/>
        <dbReference type="ChEBI" id="CHEBI:157695"/>
        <dbReference type="ChEBI" id="CHEBI:167181"/>
        <dbReference type="EC" id="4.2.99.18"/>
    </reaction>
</comment>
<evidence type="ECO:0000256" key="3">
    <source>
        <dbReference type="ARBA" id="ARBA00022763"/>
    </source>
</evidence>
<keyword evidence="7" id="KW-0326">Glycosidase</keyword>
<dbReference type="CDD" id="cd00056">
    <property type="entry name" value="ENDO3c"/>
    <property type="match status" value="1"/>
</dbReference>
<keyword evidence="6" id="KW-0456">Lyase</keyword>
<dbReference type="GO" id="GO:0140078">
    <property type="term" value="F:class I DNA-(apurinic or apyrimidinic site) endonuclease activity"/>
    <property type="evidence" value="ECO:0007669"/>
    <property type="project" value="UniProtKB-EC"/>
</dbReference>
<evidence type="ECO:0000313" key="10">
    <source>
        <dbReference type="EMBL" id="EHL14207.1"/>
    </source>
</evidence>
<reference evidence="10" key="1">
    <citation type="submission" date="2011-08" db="EMBL/GenBank/DDBJ databases">
        <authorList>
            <consortium name="The Broad Institute Genome Sequencing Platform"/>
            <person name="Earl A."/>
            <person name="Ward D."/>
            <person name="Feldgarden M."/>
            <person name="Gevers D."/>
            <person name="Sizova M."/>
            <person name="Hazen A."/>
            <person name="Epstein S."/>
            <person name="Young S.K."/>
            <person name="Zeng Q."/>
            <person name="Gargeya S."/>
            <person name="Fitzgerald M."/>
            <person name="Haas B."/>
            <person name="Abouelleil A."/>
            <person name="Alvarado L."/>
            <person name="Arachchi H.M."/>
            <person name="Berlin A."/>
            <person name="Brown A."/>
            <person name="Chapman S.B."/>
            <person name="Chen Z."/>
            <person name="Dunbar C."/>
            <person name="Freedman E."/>
            <person name="Gearin G."/>
            <person name="Gellesch M."/>
            <person name="Goldberg J."/>
            <person name="Griggs A."/>
            <person name="Gujja S."/>
            <person name="Heiman D."/>
            <person name="Howarth C."/>
            <person name="Larson L."/>
            <person name="Lui A."/>
            <person name="MacDonald P.J.P."/>
            <person name="Montmayeur A."/>
            <person name="Murphy C."/>
            <person name="Neiman D."/>
            <person name="Pearson M."/>
            <person name="Priest M."/>
            <person name="Roberts A."/>
            <person name="Saif S."/>
            <person name="Shea T."/>
            <person name="Shenoy N."/>
            <person name="Sisk P."/>
            <person name="Stolte C."/>
            <person name="Sykes S."/>
            <person name="Wortman J."/>
            <person name="Nusbaum C."/>
            <person name="Birren B."/>
        </authorList>
    </citation>
    <scope>NUCLEOTIDE SEQUENCE</scope>
    <source>
        <strain evidence="10">ACB1</strain>
    </source>
</reference>
<organism evidence="10 11">
    <name type="scientific">Oribacterium parvum ACB1</name>
    <dbReference type="NCBI Taxonomy" id="796943"/>
    <lineage>
        <taxon>Bacteria</taxon>
        <taxon>Bacillati</taxon>
        <taxon>Bacillota</taxon>
        <taxon>Clostridia</taxon>
        <taxon>Lachnospirales</taxon>
        <taxon>Lachnospiraceae</taxon>
        <taxon>Oribacterium</taxon>
    </lineage>
</organism>
<dbReference type="STRING" id="796943.HMPREF9625_00050"/>
<dbReference type="PATRIC" id="fig|796943.3.peg.57"/>
<evidence type="ECO:0000313" key="11">
    <source>
        <dbReference type="Proteomes" id="UP000018461"/>
    </source>
</evidence>
<proteinExistence type="inferred from homology"/>
<name>G9WK10_9FIRM</name>
<sequence>MINWKEIEFPEAIALDKIICSGQCFRPLEWEGIYRFITKDSVLYLKQVSEKRLAFYVNENASVVKQGEMSKIFLKENSERITSEGAEKQWEKIWLPYFDGRRKYKKIEQDNRGDLHLQTCIDFGKGLRILKQDPFETLITFILSQRKSIPAIRSSVEKLCEQFGEKRYSKVEEKDVYLFPSAEALYHADLSNCSLGYRVPFVQDAVERIVEGRLDLSALEKLPTKELLEALMEVHGVGIKVASCVALFAYSRMDIIPEDVWMKRIWEKHYQGGNPYREDPDGGIIQQYLFHYAIHHKEEY</sequence>
<gene>
    <name evidence="10" type="ORF">HMPREF9625_00050</name>
</gene>
<keyword evidence="11" id="KW-1185">Reference proteome</keyword>
<dbReference type="Gene3D" id="3.30.310.260">
    <property type="match status" value="1"/>
</dbReference>
<evidence type="ECO:0000256" key="2">
    <source>
        <dbReference type="ARBA" id="ARBA00012720"/>
    </source>
</evidence>
<dbReference type="PANTHER" id="PTHR10242">
    <property type="entry name" value="8-OXOGUANINE DNA GLYCOSYLASE"/>
    <property type="match status" value="1"/>
</dbReference>
<dbReference type="AlphaFoldDB" id="G9WK10"/>
<dbReference type="GO" id="GO:0008534">
    <property type="term" value="F:oxidized purine nucleobase lesion DNA N-glycosylase activity"/>
    <property type="evidence" value="ECO:0007669"/>
    <property type="project" value="InterPro"/>
</dbReference>
<dbReference type="InterPro" id="IPR011257">
    <property type="entry name" value="DNA_glycosylase"/>
</dbReference>
<dbReference type="HOGENOM" id="CLU_027543_3_1_9"/>
<dbReference type="SUPFAM" id="SSF55945">
    <property type="entry name" value="TATA-box binding protein-like"/>
    <property type="match status" value="1"/>
</dbReference>
<evidence type="ECO:0000256" key="7">
    <source>
        <dbReference type="ARBA" id="ARBA00023295"/>
    </source>
</evidence>
<keyword evidence="5" id="KW-0234">DNA repair</keyword>
<protein>
    <recommendedName>
        <fullName evidence="2">DNA-(apurinic or apyrimidinic site) lyase</fullName>
        <ecNumber evidence="2">4.2.99.18</ecNumber>
    </recommendedName>
</protein>
<keyword evidence="3" id="KW-0227">DNA damage</keyword>
<evidence type="ECO:0000256" key="1">
    <source>
        <dbReference type="ARBA" id="ARBA00010679"/>
    </source>
</evidence>
<evidence type="ECO:0000256" key="8">
    <source>
        <dbReference type="ARBA" id="ARBA00044632"/>
    </source>
</evidence>
<dbReference type="InterPro" id="IPR003265">
    <property type="entry name" value="HhH-GPD_domain"/>
</dbReference>
<dbReference type="SMART" id="SM00478">
    <property type="entry name" value="ENDO3c"/>
    <property type="match status" value="1"/>
</dbReference>
<dbReference type="Proteomes" id="UP000018461">
    <property type="component" value="Unassembled WGS sequence"/>
</dbReference>
<dbReference type="GO" id="GO:0003684">
    <property type="term" value="F:damaged DNA binding"/>
    <property type="evidence" value="ECO:0007669"/>
    <property type="project" value="InterPro"/>
</dbReference>
<evidence type="ECO:0000259" key="9">
    <source>
        <dbReference type="SMART" id="SM00478"/>
    </source>
</evidence>
<evidence type="ECO:0000256" key="5">
    <source>
        <dbReference type="ARBA" id="ARBA00023204"/>
    </source>
</evidence>
<dbReference type="RefSeq" id="WP_009533927.1">
    <property type="nucleotide sequence ID" value="NZ_KE148312.1"/>
</dbReference>
<dbReference type="Pfam" id="PF07934">
    <property type="entry name" value="OGG_N"/>
    <property type="match status" value="1"/>
</dbReference>
<reference evidence="10" key="2">
    <citation type="submission" date="2013-03" db="EMBL/GenBank/DDBJ databases">
        <title>The Genome Sequence of Oribacterium sp. ACB1.</title>
        <authorList>
            <consortium name="The Broad Institute Genomics Platform"/>
            <consortium name="The Broad Institute Genome Sequencing Center for Infectious Disease"/>
            <person name="Earl A."/>
            <person name="Ward D."/>
            <person name="Feldgarden M."/>
            <person name="Gevers D."/>
            <person name="Sizova M."/>
            <person name="Hazen A."/>
            <person name="Epstein S."/>
            <person name="Walker B."/>
            <person name="Young S."/>
            <person name="Zeng Q."/>
            <person name="Gargeya S."/>
            <person name="Fitzgerald M."/>
            <person name="Haas B."/>
            <person name="Abouelleil A."/>
            <person name="Allen A.W."/>
            <person name="Alvarado L."/>
            <person name="Arachchi H.M."/>
            <person name="Berlin A.M."/>
            <person name="Chapman S.B."/>
            <person name="Gainer-Dewar J."/>
            <person name="Goldberg J."/>
            <person name="Griggs A."/>
            <person name="Gujja S."/>
            <person name="Hansen M."/>
            <person name="Howarth C."/>
            <person name="Imamovic A."/>
            <person name="Ireland A."/>
            <person name="Larimer J."/>
            <person name="McCowan C."/>
            <person name="Murphy C."/>
            <person name="Pearson M."/>
            <person name="Poon T.W."/>
            <person name="Priest M."/>
            <person name="Roberts A."/>
            <person name="Saif S."/>
            <person name="Shea T."/>
            <person name="Sisk P."/>
            <person name="Sykes S."/>
            <person name="Wortman J."/>
            <person name="Nusbaum C."/>
            <person name="Birren B."/>
        </authorList>
    </citation>
    <scope>NUCLEOTIDE SEQUENCE [LARGE SCALE GENOMIC DNA]</scope>
    <source>
        <strain evidence="10">ACB1</strain>
    </source>
</reference>
<dbReference type="EC" id="4.2.99.18" evidence="2"/>
<dbReference type="InterPro" id="IPR052054">
    <property type="entry name" value="Oxidative_DNA_repair_enzyme"/>
</dbReference>
<dbReference type="Gene3D" id="1.10.340.30">
    <property type="entry name" value="Hypothetical protein, domain 2"/>
    <property type="match status" value="1"/>
</dbReference>
<dbReference type="GO" id="GO:0006284">
    <property type="term" value="P:base-excision repair"/>
    <property type="evidence" value="ECO:0007669"/>
    <property type="project" value="InterPro"/>
</dbReference>
<accession>G9WK10</accession>
<evidence type="ECO:0000256" key="6">
    <source>
        <dbReference type="ARBA" id="ARBA00023239"/>
    </source>
</evidence>
<evidence type="ECO:0000256" key="4">
    <source>
        <dbReference type="ARBA" id="ARBA00022801"/>
    </source>
</evidence>